<protein>
    <submittedName>
        <fullName evidence="2">Serine/threonine protein phosphatase</fullName>
    </submittedName>
</protein>
<dbReference type="GO" id="GO:0110154">
    <property type="term" value="P:RNA decapping"/>
    <property type="evidence" value="ECO:0007669"/>
    <property type="project" value="TreeGrafter"/>
</dbReference>
<evidence type="ECO:0000259" key="1">
    <source>
        <dbReference type="PROSITE" id="PS00125"/>
    </source>
</evidence>
<dbReference type="GO" id="GO:0016791">
    <property type="term" value="F:phosphatase activity"/>
    <property type="evidence" value="ECO:0007669"/>
    <property type="project" value="TreeGrafter"/>
</dbReference>
<dbReference type="OrthoDB" id="9807890at2"/>
<proteinExistence type="predicted"/>
<dbReference type="InterPro" id="IPR050126">
    <property type="entry name" value="Ap4A_hydrolase"/>
</dbReference>
<dbReference type="InterPro" id="IPR004843">
    <property type="entry name" value="Calcineurin-like_PHP"/>
</dbReference>
<dbReference type="EMBL" id="PDNU01000005">
    <property type="protein sequence ID" value="PHK96038.1"/>
    <property type="molecule type" value="Genomic_DNA"/>
</dbReference>
<keyword evidence="3" id="KW-1185">Reference proteome</keyword>
<evidence type="ECO:0000313" key="3">
    <source>
        <dbReference type="Proteomes" id="UP000223527"/>
    </source>
</evidence>
<reference evidence="2 3" key="1">
    <citation type="submission" date="2017-10" db="EMBL/GenBank/DDBJ databases">
        <authorList>
            <person name="Banno H."/>
            <person name="Chua N.-H."/>
        </authorList>
    </citation>
    <scope>NUCLEOTIDE SEQUENCE [LARGE SCALE GENOMIC DNA]</scope>
    <source>
        <strain evidence="2 3">YW11</strain>
    </source>
</reference>
<dbReference type="PROSITE" id="PS00125">
    <property type="entry name" value="SER_THR_PHOSPHATASE"/>
    <property type="match status" value="1"/>
</dbReference>
<dbReference type="Proteomes" id="UP000223527">
    <property type="component" value="Unassembled WGS sequence"/>
</dbReference>
<dbReference type="GO" id="GO:0008803">
    <property type="term" value="F:bis(5'-nucleosyl)-tetraphosphatase (symmetrical) activity"/>
    <property type="evidence" value="ECO:0007669"/>
    <property type="project" value="TreeGrafter"/>
</dbReference>
<dbReference type="SUPFAM" id="SSF56300">
    <property type="entry name" value="Metallo-dependent phosphatases"/>
    <property type="match status" value="1"/>
</dbReference>
<dbReference type="CDD" id="cd00144">
    <property type="entry name" value="MPP_PPP_family"/>
    <property type="match status" value="1"/>
</dbReference>
<dbReference type="Pfam" id="PF00149">
    <property type="entry name" value="Metallophos"/>
    <property type="match status" value="1"/>
</dbReference>
<dbReference type="PANTHER" id="PTHR42850:SF4">
    <property type="entry name" value="ZINC-DEPENDENT ENDOPOLYPHOSPHATASE"/>
    <property type="match status" value="1"/>
</dbReference>
<feature type="domain" description="Serine/threonine specific protein phosphatases" evidence="1">
    <location>
        <begin position="83"/>
        <end position="88"/>
    </location>
</feature>
<gene>
    <name evidence="2" type="ORF">CR162_05430</name>
</gene>
<dbReference type="RefSeq" id="WP_099094525.1">
    <property type="nucleotide sequence ID" value="NZ_PDNU01000005.1"/>
</dbReference>
<accession>A0A2C7A7F0</accession>
<dbReference type="InterPro" id="IPR029052">
    <property type="entry name" value="Metallo-depent_PP-like"/>
</dbReference>
<dbReference type="GO" id="GO:0005737">
    <property type="term" value="C:cytoplasm"/>
    <property type="evidence" value="ECO:0007669"/>
    <property type="project" value="TreeGrafter"/>
</dbReference>
<name>A0A2C7A7F0_9PROT</name>
<organism evidence="2 3">
    <name type="scientific">Teichococcus rhizosphaerae</name>
    <dbReference type="NCBI Taxonomy" id="1335062"/>
    <lineage>
        <taxon>Bacteria</taxon>
        <taxon>Pseudomonadati</taxon>
        <taxon>Pseudomonadota</taxon>
        <taxon>Alphaproteobacteria</taxon>
        <taxon>Acetobacterales</taxon>
        <taxon>Roseomonadaceae</taxon>
        <taxon>Roseomonas</taxon>
    </lineage>
</organism>
<dbReference type="Gene3D" id="3.60.21.10">
    <property type="match status" value="1"/>
</dbReference>
<dbReference type="AlphaFoldDB" id="A0A2C7A7F0"/>
<sequence length="231" mass="24831">MSIPAPGRLPPGLRIYAIGDVHGCAGKLARLHALLADDWARQPAERCALVHLGDYVDRGPDSAAVLDRLCGESPVPGAERINLRGNHEAMMLDALAAGPGTAAEDLWLWNGGDATLASYGVCQGLPVLPLRHRALLATMPLQWEAGDYLFVHAGIDPRRPLAAQRSQDLLWIREPFLSWPRPLPKVVVHGHTPCRAPELRPSRIGIDTGAVAGGPLTCLVLEAAQLRFLSV</sequence>
<evidence type="ECO:0000313" key="2">
    <source>
        <dbReference type="EMBL" id="PHK96038.1"/>
    </source>
</evidence>
<comment type="caution">
    <text evidence="2">The sequence shown here is derived from an EMBL/GenBank/DDBJ whole genome shotgun (WGS) entry which is preliminary data.</text>
</comment>
<dbReference type="PANTHER" id="PTHR42850">
    <property type="entry name" value="METALLOPHOSPHOESTERASE"/>
    <property type="match status" value="1"/>
</dbReference>
<dbReference type="InterPro" id="IPR006186">
    <property type="entry name" value="Ser/Thr-sp_prot-phosphatase"/>
</dbReference>